<gene>
    <name evidence="2" type="ORF">ASPSYDRAFT_1095743</name>
</gene>
<feature type="compositionally biased region" description="Pro residues" evidence="1">
    <location>
        <begin position="155"/>
        <end position="167"/>
    </location>
</feature>
<dbReference type="GeneID" id="63755974"/>
<protein>
    <submittedName>
        <fullName evidence="2">Uncharacterized protein</fullName>
    </submittedName>
</protein>
<name>A0A1L9TBP6_9EURO</name>
<evidence type="ECO:0000313" key="2">
    <source>
        <dbReference type="EMBL" id="OJJ56826.1"/>
    </source>
</evidence>
<dbReference type="AlphaFoldDB" id="A0A1L9TBP6"/>
<dbReference type="VEuPathDB" id="FungiDB:ASPSYDRAFT_1095743"/>
<keyword evidence="3" id="KW-1185">Reference proteome</keyword>
<organism evidence="2 3">
    <name type="scientific">Aspergillus sydowii CBS 593.65</name>
    <dbReference type="NCBI Taxonomy" id="1036612"/>
    <lineage>
        <taxon>Eukaryota</taxon>
        <taxon>Fungi</taxon>
        <taxon>Dikarya</taxon>
        <taxon>Ascomycota</taxon>
        <taxon>Pezizomycotina</taxon>
        <taxon>Eurotiomycetes</taxon>
        <taxon>Eurotiomycetidae</taxon>
        <taxon>Eurotiales</taxon>
        <taxon>Aspergillaceae</taxon>
        <taxon>Aspergillus</taxon>
        <taxon>Aspergillus subgen. Nidulantes</taxon>
    </lineage>
</organism>
<dbReference type="Proteomes" id="UP000184356">
    <property type="component" value="Unassembled WGS sequence"/>
</dbReference>
<feature type="region of interest" description="Disordered" evidence="1">
    <location>
        <begin position="1"/>
        <end position="254"/>
    </location>
</feature>
<sequence length="419" mass="45694">MPSSGTPLRAPPRSNARSQFASTPRFLFSQRPVAQQKRAAGRDDIIPEDDTGPPQKPHGALTPARDPLSRRREVIEDSGSDLDLDEDSHRKIGNGVEPGGTPVSPLPGTREVDAEIEALFGPTSNRSKRRRVSDLTTPATQRRKPHDTIETSSPEPTPFATDPPSPYLPFRVTPQKTPRPPATPTTSKPSARGHPRFLISSSSQAPQKPKFSLPRSPSPDQADNLNTIPLPFSPSSRTLSRRGRQRSSGPSYLPGGMAAEVRSWVLEMGAKREQQIQVNLGRRNEADSYSVNTNRYSLMLRISNVRQSALSSCGPLAFLQGQAMASPEDSDIADDVTKNVLLIGSPRLRPGEMRASSRVPGLQAGDVVGILRGLVWELGVESDASLIPHHEQIIRRESERSLGLGKWLVGVEWEVISPT</sequence>
<feature type="compositionally biased region" description="Polar residues" evidence="1">
    <location>
        <begin position="218"/>
        <end position="227"/>
    </location>
</feature>
<dbReference type="EMBL" id="KV878589">
    <property type="protein sequence ID" value="OJJ56826.1"/>
    <property type="molecule type" value="Genomic_DNA"/>
</dbReference>
<evidence type="ECO:0000313" key="3">
    <source>
        <dbReference type="Proteomes" id="UP000184356"/>
    </source>
</evidence>
<evidence type="ECO:0000256" key="1">
    <source>
        <dbReference type="SAM" id="MobiDB-lite"/>
    </source>
</evidence>
<reference evidence="3" key="1">
    <citation type="journal article" date="2017" name="Genome Biol.">
        <title>Comparative genomics reveals high biological diversity and specific adaptations in the industrially and medically important fungal genus Aspergillus.</title>
        <authorList>
            <person name="de Vries R.P."/>
            <person name="Riley R."/>
            <person name="Wiebenga A."/>
            <person name="Aguilar-Osorio G."/>
            <person name="Amillis S."/>
            <person name="Uchima C.A."/>
            <person name="Anderluh G."/>
            <person name="Asadollahi M."/>
            <person name="Askin M."/>
            <person name="Barry K."/>
            <person name="Battaglia E."/>
            <person name="Bayram O."/>
            <person name="Benocci T."/>
            <person name="Braus-Stromeyer S.A."/>
            <person name="Caldana C."/>
            <person name="Canovas D."/>
            <person name="Cerqueira G.C."/>
            <person name="Chen F."/>
            <person name="Chen W."/>
            <person name="Choi C."/>
            <person name="Clum A."/>
            <person name="Dos Santos R.A."/>
            <person name="Damasio A.R."/>
            <person name="Diallinas G."/>
            <person name="Emri T."/>
            <person name="Fekete E."/>
            <person name="Flipphi M."/>
            <person name="Freyberg S."/>
            <person name="Gallo A."/>
            <person name="Gournas C."/>
            <person name="Habgood R."/>
            <person name="Hainaut M."/>
            <person name="Harispe M.L."/>
            <person name="Henrissat B."/>
            <person name="Hilden K.S."/>
            <person name="Hope R."/>
            <person name="Hossain A."/>
            <person name="Karabika E."/>
            <person name="Karaffa L."/>
            <person name="Karanyi Z."/>
            <person name="Krasevec N."/>
            <person name="Kuo A."/>
            <person name="Kusch H."/>
            <person name="LaButti K."/>
            <person name="Lagendijk E.L."/>
            <person name="Lapidus A."/>
            <person name="Levasseur A."/>
            <person name="Lindquist E."/>
            <person name="Lipzen A."/>
            <person name="Logrieco A.F."/>
            <person name="MacCabe A."/>
            <person name="Maekelae M.R."/>
            <person name="Malavazi I."/>
            <person name="Melin P."/>
            <person name="Meyer V."/>
            <person name="Mielnichuk N."/>
            <person name="Miskei M."/>
            <person name="Molnar A.P."/>
            <person name="Mule G."/>
            <person name="Ngan C.Y."/>
            <person name="Orejas M."/>
            <person name="Orosz E."/>
            <person name="Ouedraogo J.P."/>
            <person name="Overkamp K.M."/>
            <person name="Park H.-S."/>
            <person name="Perrone G."/>
            <person name="Piumi F."/>
            <person name="Punt P.J."/>
            <person name="Ram A.F."/>
            <person name="Ramon A."/>
            <person name="Rauscher S."/>
            <person name="Record E."/>
            <person name="Riano-Pachon D.M."/>
            <person name="Robert V."/>
            <person name="Roehrig J."/>
            <person name="Ruller R."/>
            <person name="Salamov A."/>
            <person name="Salih N.S."/>
            <person name="Samson R.A."/>
            <person name="Sandor E."/>
            <person name="Sanguinetti M."/>
            <person name="Schuetze T."/>
            <person name="Sepcic K."/>
            <person name="Shelest E."/>
            <person name="Sherlock G."/>
            <person name="Sophianopoulou V."/>
            <person name="Squina F.M."/>
            <person name="Sun H."/>
            <person name="Susca A."/>
            <person name="Todd R.B."/>
            <person name="Tsang A."/>
            <person name="Unkles S.E."/>
            <person name="van de Wiele N."/>
            <person name="van Rossen-Uffink D."/>
            <person name="Oliveira J.V."/>
            <person name="Vesth T.C."/>
            <person name="Visser J."/>
            <person name="Yu J.-H."/>
            <person name="Zhou M."/>
            <person name="Andersen M.R."/>
            <person name="Archer D.B."/>
            <person name="Baker S.E."/>
            <person name="Benoit I."/>
            <person name="Brakhage A.A."/>
            <person name="Braus G.H."/>
            <person name="Fischer R."/>
            <person name="Frisvad J.C."/>
            <person name="Goldman G.H."/>
            <person name="Houbraken J."/>
            <person name="Oakley B."/>
            <person name="Pocsi I."/>
            <person name="Scazzocchio C."/>
            <person name="Seiboth B."/>
            <person name="vanKuyk P.A."/>
            <person name="Wortman J."/>
            <person name="Dyer P.S."/>
            <person name="Grigoriev I.V."/>
        </authorList>
    </citation>
    <scope>NUCLEOTIDE SEQUENCE [LARGE SCALE GENOMIC DNA]</scope>
    <source>
        <strain evidence="3">CBS 593.65</strain>
    </source>
</reference>
<dbReference type="RefSeq" id="XP_040700632.1">
    <property type="nucleotide sequence ID" value="XM_040839901.1"/>
</dbReference>
<feature type="compositionally biased region" description="Acidic residues" evidence="1">
    <location>
        <begin position="76"/>
        <end position="86"/>
    </location>
</feature>
<accession>A0A1L9TBP6</accession>
<proteinExistence type="predicted"/>
<dbReference type="OrthoDB" id="5389296at2759"/>